<keyword evidence="2 6" id="KW-0699">rRNA-binding</keyword>
<dbReference type="InterPro" id="IPR028909">
    <property type="entry name" value="bL21-like"/>
</dbReference>
<dbReference type="HAMAP" id="MF_01363">
    <property type="entry name" value="Ribosomal_bL21"/>
    <property type="match status" value="1"/>
</dbReference>
<evidence type="ECO:0000313" key="9">
    <source>
        <dbReference type="EMBL" id="CAA9545125.1"/>
    </source>
</evidence>
<dbReference type="GO" id="GO:1990904">
    <property type="term" value="C:ribonucleoprotein complex"/>
    <property type="evidence" value="ECO:0007669"/>
    <property type="project" value="UniProtKB-KW"/>
</dbReference>
<dbReference type="InterPro" id="IPR018258">
    <property type="entry name" value="Ribosomal_bL21_CS"/>
</dbReference>
<reference evidence="9" key="1">
    <citation type="submission" date="2020-02" db="EMBL/GenBank/DDBJ databases">
        <authorList>
            <person name="Meier V. D."/>
        </authorList>
    </citation>
    <scope>NUCLEOTIDE SEQUENCE</scope>
    <source>
        <strain evidence="9">AVDCRST_MAG19</strain>
    </source>
</reference>
<dbReference type="PANTHER" id="PTHR21349">
    <property type="entry name" value="50S RIBOSOMAL PROTEIN L21"/>
    <property type="match status" value="1"/>
</dbReference>
<dbReference type="NCBIfam" id="TIGR00061">
    <property type="entry name" value="L21"/>
    <property type="match status" value="1"/>
</dbReference>
<dbReference type="GO" id="GO:0019843">
    <property type="term" value="F:rRNA binding"/>
    <property type="evidence" value="ECO:0007669"/>
    <property type="project" value="UniProtKB-UniRule"/>
</dbReference>
<proteinExistence type="inferred from homology"/>
<name>A0A6J4UD25_9BACT</name>
<dbReference type="InterPro" id="IPR001787">
    <property type="entry name" value="Ribosomal_bL21"/>
</dbReference>
<dbReference type="AlphaFoldDB" id="A0A6J4UD25"/>
<evidence type="ECO:0000256" key="1">
    <source>
        <dbReference type="ARBA" id="ARBA00008563"/>
    </source>
</evidence>
<dbReference type="Pfam" id="PF00829">
    <property type="entry name" value="Ribosomal_L21p"/>
    <property type="match status" value="1"/>
</dbReference>
<dbReference type="GO" id="GO:0005737">
    <property type="term" value="C:cytoplasm"/>
    <property type="evidence" value="ECO:0007669"/>
    <property type="project" value="UniProtKB-ARBA"/>
</dbReference>
<protein>
    <recommendedName>
        <fullName evidence="6">Large ribosomal subunit protein bL21</fullName>
    </recommendedName>
</protein>
<keyword evidence="5 6" id="KW-0687">Ribonucleoprotein</keyword>
<accession>A0A6J4UD25</accession>
<dbReference type="PANTHER" id="PTHR21349:SF0">
    <property type="entry name" value="LARGE RIBOSOMAL SUBUNIT PROTEIN BL21M"/>
    <property type="match status" value="1"/>
</dbReference>
<dbReference type="InterPro" id="IPR036164">
    <property type="entry name" value="bL21-like_sf"/>
</dbReference>
<gene>
    <name evidence="6" type="primary">rplU</name>
    <name evidence="9" type="ORF">AVDCRST_MAG19-393</name>
</gene>
<feature type="compositionally biased region" description="Basic and acidic residues" evidence="8">
    <location>
        <begin position="1"/>
        <end position="12"/>
    </location>
</feature>
<dbReference type="GO" id="GO:0005840">
    <property type="term" value="C:ribosome"/>
    <property type="evidence" value="ECO:0007669"/>
    <property type="project" value="UniProtKB-KW"/>
</dbReference>
<evidence type="ECO:0000256" key="2">
    <source>
        <dbReference type="ARBA" id="ARBA00022730"/>
    </source>
</evidence>
<evidence type="ECO:0000256" key="3">
    <source>
        <dbReference type="ARBA" id="ARBA00022884"/>
    </source>
</evidence>
<keyword evidence="3 6" id="KW-0694">RNA-binding</keyword>
<dbReference type="PROSITE" id="PS01169">
    <property type="entry name" value="RIBOSOMAL_L21"/>
    <property type="match status" value="1"/>
</dbReference>
<feature type="region of interest" description="Disordered" evidence="8">
    <location>
        <begin position="1"/>
        <end position="32"/>
    </location>
</feature>
<organism evidence="9">
    <name type="scientific">uncultured Thermomicrobiales bacterium</name>
    <dbReference type="NCBI Taxonomy" id="1645740"/>
    <lineage>
        <taxon>Bacteria</taxon>
        <taxon>Pseudomonadati</taxon>
        <taxon>Thermomicrobiota</taxon>
        <taxon>Thermomicrobia</taxon>
        <taxon>Thermomicrobiales</taxon>
        <taxon>environmental samples</taxon>
    </lineage>
</organism>
<comment type="similarity">
    <text evidence="1 6 7">Belongs to the bacterial ribosomal protein bL21 family.</text>
</comment>
<evidence type="ECO:0000256" key="4">
    <source>
        <dbReference type="ARBA" id="ARBA00022980"/>
    </source>
</evidence>
<comment type="function">
    <text evidence="6 7">This protein binds to 23S rRNA in the presence of protein L20.</text>
</comment>
<dbReference type="GO" id="GO:0006412">
    <property type="term" value="P:translation"/>
    <property type="evidence" value="ECO:0007669"/>
    <property type="project" value="UniProtKB-UniRule"/>
</dbReference>
<dbReference type="GO" id="GO:0003735">
    <property type="term" value="F:structural constituent of ribosome"/>
    <property type="evidence" value="ECO:0007669"/>
    <property type="project" value="InterPro"/>
</dbReference>
<comment type="subunit">
    <text evidence="6">Part of the 50S ribosomal subunit. Contacts protein L20.</text>
</comment>
<dbReference type="EMBL" id="CADCWL010000011">
    <property type="protein sequence ID" value="CAA9545125.1"/>
    <property type="molecule type" value="Genomic_DNA"/>
</dbReference>
<dbReference type="SUPFAM" id="SSF141091">
    <property type="entry name" value="L21p-like"/>
    <property type="match status" value="1"/>
</dbReference>
<evidence type="ECO:0000256" key="7">
    <source>
        <dbReference type="RuleBase" id="RU000562"/>
    </source>
</evidence>
<sequence>MTDPQDRPEAESTSRVPGDELAGDAPAPLPTPVATTAEAVPVVLGEAAAPSAPVAVSARRAPRARQLSLASPYAIIETGGKQYRVSVGDTVAVEKLPHDAGGDVTIDRVLLLGGDGATRVGTPTVAGARVTARVDDHYRGEKIVVFKYKAKKRYRRRTGHRQSLTRLTITGIAG</sequence>
<evidence type="ECO:0000256" key="6">
    <source>
        <dbReference type="HAMAP-Rule" id="MF_01363"/>
    </source>
</evidence>
<evidence type="ECO:0000256" key="5">
    <source>
        <dbReference type="ARBA" id="ARBA00023274"/>
    </source>
</evidence>
<evidence type="ECO:0000256" key="8">
    <source>
        <dbReference type="SAM" id="MobiDB-lite"/>
    </source>
</evidence>
<keyword evidence="4 6" id="KW-0689">Ribosomal protein</keyword>